<proteinExistence type="inferred from homology"/>
<reference evidence="4 5" key="1">
    <citation type="journal article" date="2016" name="Mol. Biol. Evol.">
        <title>Comparative Genomics of Early-Diverging Mushroom-Forming Fungi Provides Insights into the Origins of Lignocellulose Decay Capabilities.</title>
        <authorList>
            <person name="Nagy L.G."/>
            <person name="Riley R."/>
            <person name="Tritt A."/>
            <person name="Adam C."/>
            <person name="Daum C."/>
            <person name="Floudas D."/>
            <person name="Sun H."/>
            <person name="Yadav J.S."/>
            <person name="Pangilinan J."/>
            <person name="Larsson K.H."/>
            <person name="Matsuura K."/>
            <person name="Barry K."/>
            <person name="Labutti K."/>
            <person name="Kuo R."/>
            <person name="Ohm R.A."/>
            <person name="Bhattacharya S.S."/>
            <person name="Shirouzu T."/>
            <person name="Yoshinaga Y."/>
            <person name="Martin F.M."/>
            <person name="Grigoriev I.V."/>
            <person name="Hibbett D.S."/>
        </authorList>
    </citation>
    <scope>NUCLEOTIDE SEQUENCE [LARGE SCALE GENOMIC DNA]</scope>
    <source>
        <strain evidence="4 5">HHB12029</strain>
    </source>
</reference>
<dbReference type="PANTHER" id="PTHR15615">
    <property type="match status" value="1"/>
</dbReference>
<dbReference type="PANTHER" id="PTHR15615:SF10">
    <property type="entry name" value="PHO85 CYCLIN-2-RELATED"/>
    <property type="match status" value="1"/>
</dbReference>
<dbReference type="Gene3D" id="1.10.472.10">
    <property type="entry name" value="Cyclin-like"/>
    <property type="match status" value="1"/>
</dbReference>
<feature type="compositionally biased region" description="Basic and acidic residues" evidence="2">
    <location>
        <begin position="377"/>
        <end position="391"/>
    </location>
</feature>
<dbReference type="STRING" id="1314781.A0A165DYL2"/>
<dbReference type="Pfam" id="PF00134">
    <property type="entry name" value="Cyclin_N"/>
    <property type="match status" value="1"/>
</dbReference>
<evidence type="ECO:0000313" key="4">
    <source>
        <dbReference type="EMBL" id="KZV85672.1"/>
    </source>
</evidence>
<dbReference type="GO" id="GO:0016538">
    <property type="term" value="F:cyclin-dependent protein serine/threonine kinase regulator activity"/>
    <property type="evidence" value="ECO:0007669"/>
    <property type="project" value="TreeGrafter"/>
</dbReference>
<organism evidence="4 5">
    <name type="scientific">Exidia glandulosa HHB12029</name>
    <dbReference type="NCBI Taxonomy" id="1314781"/>
    <lineage>
        <taxon>Eukaryota</taxon>
        <taxon>Fungi</taxon>
        <taxon>Dikarya</taxon>
        <taxon>Basidiomycota</taxon>
        <taxon>Agaricomycotina</taxon>
        <taxon>Agaricomycetes</taxon>
        <taxon>Auriculariales</taxon>
        <taxon>Exidiaceae</taxon>
        <taxon>Exidia</taxon>
    </lineage>
</organism>
<dbReference type="GO" id="GO:0005634">
    <property type="term" value="C:nucleus"/>
    <property type="evidence" value="ECO:0007669"/>
    <property type="project" value="TreeGrafter"/>
</dbReference>
<feature type="compositionally biased region" description="Low complexity" evidence="2">
    <location>
        <begin position="279"/>
        <end position="302"/>
    </location>
</feature>
<dbReference type="EMBL" id="KV426180">
    <property type="protein sequence ID" value="KZV85672.1"/>
    <property type="molecule type" value="Genomic_DNA"/>
</dbReference>
<dbReference type="GO" id="GO:0000307">
    <property type="term" value="C:cyclin-dependent protein kinase holoenzyme complex"/>
    <property type="evidence" value="ECO:0007669"/>
    <property type="project" value="TreeGrafter"/>
</dbReference>
<evidence type="ECO:0000259" key="3">
    <source>
        <dbReference type="SMART" id="SM00385"/>
    </source>
</evidence>
<sequence length="416" mass="45429">MDPASLLPKSQRNPDLHELLAGPVTPEMIAYIAARAQRLLEVQDENDDQTSSLPSPPPTPAGARVRFAEQQAFPSLESFITDLCRQSCVQPSTLLVTLIYLDRLSKRLPPAAKGMPCTRHRVFLATLIVAAKYLNDSSPKNKHWTHYAAHFDRNEVNLMEKQLLFILDFELRFEEAEAVAMFAPFMKGGELYAPKETKTEQRARVAASRARAVQALPKMPITPPYDAVPPSASSSTLRPPTEAVRSRSTSTHRPVRPSPLYSMSSSESISSLTDDNGTSSSSAESGSDGEAPPVPRFVLRPVPAERRRKASGQHSLQSSSSSSTVSSHSYELPPTKPLRVAPRNRVASSTHSSRSGSGMSSSTSVPTFIGRVFSGGKPRDVVPSEEPRVKLPTDALPGGRGRHEVSHEYIYDPDLL</sequence>
<dbReference type="SMART" id="SM00385">
    <property type="entry name" value="CYCLIN"/>
    <property type="match status" value="1"/>
</dbReference>
<feature type="compositionally biased region" description="Low complexity" evidence="2">
    <location>
        <begin position="258"/>
        <end position="271"/>
    </location>
</feature>
<dbReference type="CDD" id="cd20557">
    <property type="entry name" value="CYCLIN_ScPCL1-like"/>
    <property type="match status" value="1"/>
</dbReference>
<dbReference type="InterPro" id="IPR013763">
    <property type="entry name" value="Cyclin-like_dom"/>
</dbReference>
<feature type="region of interest" description="Disordered" evidence="2">
    <location>
        <begin position="217"/>
        <end position="405"/>
    </location>
</feature>
<dbReference type="AlphaFoldDB" id="A0A165DYL2"/>
<dbReference type="InterPro" id="IPR036915">
    <property type="entry name" value="Cyclin-like_sf"/>
</dbReference>
<dbReference type="Proteomes" id="UP000077266">
    <property type="component" value="Unassembled WGS sequence"/>
</dbReference>
<feature type="domain" description="Cyclin-like" evidence="3">
    <location>
        <begin position="78"/>
        <end position="165"/>
    </location>
</feature>
<evidence type="ECO:0000313" key="5">
    <source>
        <dbReference type="Proteomes" id="UP000077266"/>
    </source>
</evidence>
<accession>A0A165DYL2</accession>
<dbReference type="GO" id="GO:0019901">
    <property type="term" value="F:protein kinase binding"/>
    <property type="evidence" value="ECO:0007669"/>
    <property type="project" value="InterPro"/>
</dbReference>
<dbReference type="InParanoid" id="A0A165DYL2"/>
<dbReference type="InterPro" id="IPR006671">
    <property type="entry name" value="Cyclin_N"/>
</dbReference>
<keyword evidence="5" id="KW-1185">Reference proteome</keyword>
<dbReference type="InterPro" id="IPR013922">
    <property type="entry name" value="Cyclin_PHO80-like"/>
</dbReference>
<comment type="similarity">
    <text evidence="1">Belongs to the cyclin family.</text>
</comment>
<evidence type="ECO:0000256" key="1">
    <source>
        <dbReference type="RuleBase" id="RU000383"/>
    </source>
</evidence>
<protein>
    <recommendedName>
        <fullName evidence="3">Cyclin-like domain-containing protein</fullName>
    </recommendedName>
</protein>
<keyword evidence="1" id="KW-0195">Cyclin</keyword>
<feature type="compositionally biased region" description="Low complexity" evidence="2">
    <location>
        <begin position="312"/>
        <end position="329"/>
    </location>
</feature>
<dbReference type="SUPFAM" id="SSF47954">
    <property type="entry name" value="Cyclin-like"/>
    <property type="match status" value="1"/>
</dbReference>
<dbReference type="OrthoDB" id="10250320at2759"/>
<name>A0A165DYL2_EXIGL</name>
<feature type="compositionally biased region" description="Low complexity" evidence="2">
    <location>
        <begin position="348"/>
        <end position="364"/>
    </location>
</feature>
<gene>
    <name evidence="4" type="ORF">EXIGLDRAFT_725599</name>
</gene>
<feature type="region of interest" description="Disordered" evidence="2">
    <location>
        <begin position="43"/>
        <end position="62"/>
    </location>
</feature>
<evidence type="ECO:0000256" key="2">
    <source>
        <dbReference type="SAM" id="MobiDB-lite"/>
    </source>
</evidence>